<evidence type="ECO:0000256" key="1">
    <source>
        <dbReference type="SAM" id="Phobius"/>
    </source>
</evidence>
<feature type="domain" description="AsmA" evidence="2">
    <location>
        <begin position="1"/>
        <end position="234"/>
    </location>
</feature>
<accession>A0A1G9XTB5</accession>
<dbReference type="PANTHER" id="PTHR30441:SF8">
    <property type="entry name" value="DUF748 DOMAIN-CONTAINING PROTEIN"/>
    <property type="match status" value="1"/>
</dbReference>
<organism evidence="3 4">
    <name type="scientific">Daejeonella rubra</name>
    <dbReference type="NCBI Taxonomy" id="990371"/>
    <lineage>
        <taxon>Bacteria</taxon>
        <taxon>Pseudomonadati</taxon>
        <taxon>Bacteroidota</taxon>
        <taxon>Sphingobacteriia</taxon>
        <taxon>Sphingobacteriales</taxon>
        <taxon>Sphingobacteriaceae</taxon>
        <taxon>Daejeonella</taxon>
    </lineage>
</organism>
<keyword evidence="1" id="KW-0812">Transmembrane</keyword>
<keyword evidence="4" id="KW-1185">Reference proteome</keyword>
<dbReference type="Proteomes" id="UP000199226">
    <property type="component" value="Unassembled WGS sequence"/>
</dbReference>
<dbReference type="InterPro" id="IPR007844">
    <property type="entry name" value="AsmA"/>
</dbReference>
<feature type="transmembrane region" description="Helical" evidence="1">
    <location>
        <begin position="7"/>
        <end position="31"/>
    </location>
</feature>
<dbReference type="STRING" id="990371.SAMN05421813_13229"/>
<dbReference type="AlphaFoldDB" id="A0A1G9XTB5"/>
<proteinExistence type="predicted"/>
<reference evidence="4" key="1">
    <citation type="submission" date="2016-10" db="EMBL/GenBank/DDBJ databases">
        <authorList>
            <person name="Varghese N."/>
            <person name="Submissions S."/>
        </authorList>
    </citation>
    <scope>NUCLEOTIDE SEQUENCE [LARGE SCALE GENOMIC DNA]</scope>
    <source>
        <strain evidence="4">DSM 24536</strain>
    </source>
</reference>
<gene>
    <name evidence="3" type="ORF">SAMN05421813_13229</name>
</gene>
<protein>
    <submittedName>
        <fullName evidence="3">AsmA family protein</fullName>
    </submittedName>
</protein>
<dbReference type="OrthoDB" id="1489065at2"/>
<dbReference type="GO" id="GO:0090313">
    <property type="term" value="P:regulation of protein targeting to membrane"/>
    <property type="evidence" value="ECO:0007669"/>
    <property type="project" value="TreeGrafter"/>
</dbReference>
<evidence type="ECO:0000313" key="4">
    <source>
        <dbReference type="Proteomes" id="UP000199226"/>
    </source>
</evidence>
<dbReference type="GO" id="GO:0005886">
    <property type="term" value="C:plasma membrane"/>
    <property type="evidence" value="ECO:0007669"/>
    <property type="project" value="TreeGrafter"/>
</dbReference>
<name>A0A1G9XTB5_9SPHI</name>
<keyword evidence="1" id="KW-1133">Transmembrane helix</keyword>
<dbReference type="InterPro" id="IPR052894">
    <property type="entry name" value="AsmA-related"/>
</dbReference>
<evidence type="ECO:0000259" key="2">
    <source>
        <dbReference type="Pfam" id="PF05170"/>
    </source>
</evidence>
<keyword evidence="1" id="KW-0472">Membrane</keyword>
<sequence length="814" mass="91901">MSRWLKISLYLGGGIFSLFLIAWAVLASYVFTHKEQILNTIISQLNEDLNGKLSIKSMEPSLIRGFPGISVSLENVLLRDSLWDIHKHDLLRAKKVYVAINAFSILSGSASIKDIRINDAEIYLLTDSNGVRNTDIFKKKAPSSDKGGGISKKISRVYLNNVELTIDDKLKNKFFKFNIRNFKGSIKHGMEGWKGELKMQTKVDFFAFNIKRGSFLKNKLVDLDIDMSYDKKNGLLNIPLQKIRIDKDQLYLSGKLNFSPKSSDYLIEIQAPSILFNDAKSLLSSHIISKLKPYDFQGPFEISAVLDGKLKRGGDPLIRVNFTAKDNTMSKGGESITDCSFTGIYTNEWIKGQPRKDPNSMIAFYNMDGKFYDIPFKADSIQITDLRDPIFTGKFKAGFPLSQLNKIFGGNTFQFNEGSADLDLVYKAPFNQLDSGKRYIHGTVKVQNGQASYKPRNLQFNDIRLVMNFRGEDLYLQNLKVKSGTTSLNMEAVLKNFSNFYYTDPQKILIDWKVKSPNVNLNEFMVFLGKRKSGSNYSSKSKKSVLTMSENLERMLEQASMNMDIDVDRVVYKNFRGSDLRTNITLKQSGILINRLTLNQGGGSLNISGDIDQSGSLNRFNVNSRITNVNVQNLFHAFDNFGQSAITDKNLRGTFYGGTSISGSMYDNGKIVPRSFRGTVNFDIRNGALVNFEPMKKVGAFAFPNRDFSNISFLNLKNTLTIRGDRVIIPPMEISSSVLKIFLEGIYSFGKGTRMAMKIPLRDPRKDELLDKSGQKRERTQKGIVINLRAIEDEDGQLKFRLGKSTPDRLSDMN</sequence>
<dbReference type="EMBL" id="FNHH01000032">
    <property type="protein sequence ID" value="SDN00062.1"/>
    <property type="molecule type" value="Genomic_DNA"/>
</dbReference>
<dbReference type="Pfam" id="PF05170">
    <property type="entry name" value="AsmA"/>
    <property type="match status" value="2"/>
</dbReference>
<feature type="domain" description="AsmA" evidence="2">
    <location>
        <begin position="476"/>
        <end position="690"/>
    </location>
</feature>
<dbReference type="RefSeq" id="WP_090706676.1">
    <property type="nucleotide sequence ID" value="NZ_FNHH01000032.1"/>
</dbReference>
<evidence type="ECO:0000313" key="3">
    <source>
        <dbReference type="EMBL" id="SDN00062.1"/>
    </source>
</evidence>
<dbReference type="PANTHER" id="PTHR30441">
    <property type="entry name" value="DUF748 DOMAIN-CONTAINING PROTEIN"/>
    <property type="match status" value="1"/>
</dbReference>